<dbReference type="InterPro" id="IPR002187">
    <property type="entry name" value="N-reg_PII"/>
</dbReference>
<protein>
    <submittedName>
        <fullName evidence="2">Nitrogen regulatory protein P-II family</fullName>
    </submittedName>
</protein>
<dbReference type="RefSeq" id="WP_089860809.1">
    <property type="nucleotide sequence ID" value="NZ_FOTI01000011.1"/>
</dbReference>
<dbReference type="InterPro" id="IPR015867">
    <property type="entry name" value="N-reg_PII/ATP_PRibTrfase_C"/>
</dbReference>
<dbReference type="PANTHER" id="PTHR30115:SF11">
    <property type="entry name" value="NITROGEN REGULATORY PROTEIN P-II HOMOLOG"/>
    <property type="match status" value="1"/>
</dbReference>
<gene>
    <name evidence="2" type="ORF">SAMN02983006_01098</name>
</gene>
<reference evidence="2 3" key="1">
    <citation type="submission" date="2016-10" db="EMBL/GenBank/DDBJ databases">
        <authorList>
            <person name="de Groot N.N."/>
        </authorList>
    </citation>
    <scope>NUCLEOTIDE SEQUENCE [LARGE SCALE GENOMIC DNA]</scope>
    <source>
        <strain evidence="2 3">ATCC 51327</strain>
    </source>
</reference>
<organism evidence="2 3">
    <name type="scientific">Halanaerobium salsuginis</name>
    <dbReference type="NCBI Taxonomy" id="29563"/>
    <lineage>
        <taxon>Bacteria</taxon>
        <taxon>Bacillati</taxon>
        <taxon>Bacillota</taxon>
        <taxon>Clostridia</taxon>
        <taxon>Halanaerobiales</taxon>
        <taxon>Halanaerobiaceae</taxon>
        <taxon>Halanaerobium</taxon>
    </lineage>
</organism>
<accession>A0A1I4HHZ9</accession>
<dbReference type="PROSITE" id="PS51343">
    <property type="entry name" value="PII_GLNB_DOM"/>
    <property type="match status" value="1"/>
</dbReference>
<dbReference type="GO" id="GO:0005829">
    <property type="term" value="C:cytosol"/>
    <property type="evidence" value="ECO:0007669"/>
    <property type="project" value="TreeGrafter"/>
</dbReference>
<dbReference type="GO" id="GO:0030234">
    <property type="term" value="F:enzyme regulator activity"/>
    <property type="evidence" value="ECO:0007669"/>
    <property type="project" value="InterPro"/>
</dbReference>
<comment type="similarity">
    <text evidence="1">Belongs to the P(II) protein family.</text>
</comment>
<sequence>MKKVESIVRTAKLEDIVKAVEELDISGMSMSPIAGYGKQKGQDLIDSDIYEGNEIKFKEKLKIEIVVEDEKVDSLLDVLSEAARTDKIGDGKIFVYTVDQVLRIRTGEINNEAI</sequence>
<name>A0A1I4HHZ9_9FIRM</name>
<dbReference type="STRING" id="29563.SAMN02983006_01098"/>
<dbReference type="InterPro" id="IPR011322">
    <property type="entry name" value="N-reg_PII-like_a/b"/>
</dbReference>
<dbReference type="Gene3D" id="3.30.70.120">
    <property type="match status" value="1"/>
</dbReference>
<dbReference type="EMBL" id="FOTI01000011">
    <property type="protein sequence ID" value="SFL41744.1"/>
    <property type="molecule type" value="Genomic_DNA"/>
</dbReference>
<proteinExistence type="inferred from homology"/>
<dbReference type="PRINTS" id="PR00340">
    <property type="entry name" value="PIIGLNB"/>
</dbReference>
<dbReference type="PANTHER" id="PTHR30115">
    <property type="entry name" value="NITROGEN REGULATORY PROTEIN P-II"/>
    <property type="match status" value="1"/>
</dbReference>
<evidence type="ECO:0000256" key="1">
    <source>
        <dbReference type="RuleBase" id="RU003936"/>
    </source>
</evidence>
<dbReference type="Proteomes" id="UP000199006">
    <property type="component" value="Unassembled WGS sequence"/>
</dbReference>
<dbReference type="GO" id="GO:0006808">
    <property type="term" value="P:regulation of nitrogen utilization"/>
    <property type="evidence" value="ECO:0007669"/>
    <property type="project" value="InterPro"/>
</dbReference>
<dbReference type="PROSITE" id="PS00638">
    <property type="entry name" value="PII_GLNB_CTER"/>
    <property type="match status" value="1"/>
</dbReference>
<dbReference type="InterPro" id="IPR017918">
    <property type="entry name" value="N-reg_PII_CS"/>
</dbReference>
<keyword evidence="3" id="KW-1185">Reference proteome</keyword>
<evidence type="ECO:0000313" key="3">
    <source>
        <dbReference type="Proteomes" id="UP000199006"/>
    </source>
</evidence>
<dbReference type="SMART" id="SM00938">
    <property type="entry name" value="P-II"/>
    <property type="match status" value="1"/>
</dbReference>
<dbReference type="Pfam" id="PF00543">
    <property type="entry name" value="P-II"/>
    <property type="match status" value="1"/>
</dbReference>
<dbReference type="AlphaFoldDB" id="A0A1I4HHZ9"/>
<dbReference type="OrthoDB" id="9802729at2"/>
<dbReference type="GO" id="GO:0005524">
    <property type="term" value="F:ATP binding"/>
    <property type="evidence" value="ECO:0007669"/>
    <property type="project" value="TreeGrafter"/>
</dbReference>
<evidence type="ECO:0000313" key="2">
    <source>
        <dbReference type="EMBL" id="SFL41744.1"/>
    </source>
</evidence>
<dbReference type="SUPFAM" id="SSF54913">
    <property type="entry name" value="GlnB-like"/>
    <property type="match status" value="1"/>
</dbReference>